<evidence type="ECO:0000313" key="4">
    <source>
        <dbReference type="Proteomes" id="UP001197974"/>
    </source>
</evidence>
<dbReference type="PANTHER" id="PTHR37813">
    <property type="entry name" value="FELS-2 PROPHAGE PROTEIN"/>
    <property type="match status" value="1"/>
</dbReference>
<dbReference type="PANTHER" id="PTHR37813:SF1">
    <property type="entry name" value="FELS-2 PROPHAGE PROTEIN"/>
    <property type="match status" value="1"/>
</dbReference>
<dbReference type="EMBL" id="CP129013">
    <property type="protein sequence ID" value="WLR41670.1"/>
    <property type="molecule type" value="Genomic_DNA"/>
</dbReference>
<sequence>MSNTFISMTEINQFNIAVAQTETKLEQLGQKLDSIGDLFASLSVPIVGAGKSAISTGMSFEAGMSQVAAVTNATSSELTSFEEKARQIGETTQFSSTEAANAFTALSKAGWETEEMLSGIDNISALAAASNQDLASTADVVADSLNAFGKSALIAEKLLMH</sequence>
<feature type="domain" description="Phage tail tape measure protein" evidence="2">
    <location>
        <begin position="83"/>
        <end position="152"/>
    </location>
</feature>
<gene>
    <name evidence="3" type="ORF">LC087_12430</name>
</gene>
<proteinExistence type="predicted"/>
<dbReference type="Proteomes" id="UP001197974">
    <property type="component" value="Chromosome"/>
</dbReference>
<evidence type="ECO:0000256" key="1">
    <source>
        <dbReference type="ARBA" id="ARBA00022612"/>
    </source>
</evidence>
<protein>
    <submittedName>
        <fullName evidence="3">Phage tail tape measure protein</fullName>
    </submittedName>
</protein>
<evidence type="ECO:0000313" key="3">
    <source>
        <dbReference type="EMBL" id="WLR41670.1"/>
    </source>
</evidence>
<dbReference type="InterPro" id="IPR010090">
    <property type="entry name" value="Phage_tape_meas"/>
</dbReference>
<organism evidence="3 4">
    <name type="scientific">Bacillus carboniphilus</name>
    <dbReference type="NCBI Taxonomy" id="86663"/>
    <lineage>
        <taxon>Bacteria</taxon>
        <taxon>Bacillati</taxon>
        <taxon>Bacillota</taxon>
        <taxon>Bacilli</taxon>
        <taxon>Bacillales</taxon>
        <taxon>Bacillaceae</taxon>
        <taxon>Bacillus</taxon>
    </lineage>
</organism>
<keyword evidence="1" id="KW-1188">Viral release from host cell</keyword>
<reference evidence="3 4" key="1">
    <citation type="submission" date="2023-06" db="EMBL/GenBank/DDBJ databases">
        <title>Five Gram-positive bacteria isolated from mangrove sediments in Shenzhen, Guangdong, China.</title>
        <authorList>
            <person name="Yu S."/>
            <person name="Zheng W."/>
            <person name="Huang Y."/>
        </authorList>
    </citation>
    <scope>NUCLEOTIDE SEQUENCE [LARGE SCALE GENOMIC DNA]</scope>
    <source>
        <strain evidence="3 4">SaN35-3</strain>
    </source>
</reference>
<evidence type="ECO:0000259" key="2">
    <source>
        <dbReference type="Pfam" id="PF10145"/>
    </source>
</evidence>
<dbReference type="NCBIfam" id="TIGR01760">
    <property type="entry name" value="tape_meas_TP901"/>
    <property type="match status" value="1"/>
</dbReference>
<keyword evidence="4" id="KW-1185">Reference proteome</keyword>
<dbReference type="Pfam" id="PF10145">
    <property type="entry name" value="PhageMin_Tail"/>
    <property type="match status" value="1"/>
</dbReference>
<accession>A0ABY9JTB2</accession>
<name>A0ABY9JTB2_9BACI</name>